<name>A0AAD9EDL1_9PEZI</name>
<keyword evidence="3" id="KW-1185">Reference proteome</keyword>
<dbReference type="AlphaFoldDB" id="A0AAD9EDL1"/>
<comment type="caution">
    <text evidence="2">The sequence shown here is derived from an EMBL/GenBank/DDBJ whole genome shotgun (WGS) entry which is preliminary data.</text>
</comment>
<accession>A0AAD9EDL1</accession>
<feature type="compositionally biased region" description="Pro residues" evidence="1">
    <location>
        <begin position="13"/>
        <end position="30"/>
    </location>
</feature>
<proteinExistence type="predicted"/>
<feature type="region of interest" description="Disordered" evidence="1">
    <location>
        <begin position="1"/>
        <end position="75"/>
    </location>
</feature>
<protein>
    <submittedName>
        <fullName evidence="2">Uncharacterized protein</fullName>
    </submittedName>
</protein>
<evidence type="ECO:0000313" key="2">
    <source>
        <dbReference type="EMBL" id="KAK1844383.1"/>
    </source>
</evidence>
<sequence>MPQLLLHIKRPPASHPPAVPRSNRSPPPPAKIAKPVLQTAHRAQSTENTTASIPRDSRATRSQRTNTSFPHKSIA</sequence>
<feature type="compositionally biased region" description="Polar residues" evidence="1">
    <location>
        <begin position="41"/>
        <end position="52"/>
    </location>
</feature>
<gene>
    <name evidence="2" type="ORF">CCHR01_12963</name>
</gene>
<dbReference type="EMBL" id="JAQOWY010000313">
    <property type="protein sequence ID" value="KAK1844383.1"/>
    <property type="molecule type" value="Genomic_DNA"/>
</dbReference>
<feature type="compositionally biased region" description="Polar residues" evidence="1">
    <location>
        <begin position="60"/>
        <end position="75"/>
    </location>
</feature>
<organism evidence="2 3">
    <name type="scientific">Colletotrichum chrysophilum</name>
    <dbReference type="NCBI Taxonomy" id="1836956"/>
    <lineage>
        <taxon>Eukaryota</taxon>
        <taxon>Fungi</taxon>
        <taxon>Dikarya</taxon>
        <taxon>Ascomycota</taxon>
        <taxon>Pezizomycotina</taxon>
        <taxon>Sordariomycetes</taxon>
        <taxon>Hypocreomycetidae</taxon>
        <taxon>Glomerellales</taxon>
        <taxon>Glomerellaceae</taxon>
        <taxon>Colletotrichum</taxon>
        <taxon>Colletotrichum gloeosporioides species complex</taxon>
    </lineage>
</organism>
<evidence type="ECO:0000313" key="3">
    <source>
        <dbReference type="Proteomes" id="UP001243330"/>
    </source>
</evidence>
<evidence type="ECO:0000256" key="1">
    <source>
        <dbReference type="SAM" id="MobiDB-lite"/>
    </source>
</evidence>
<dbReference type="Proteomes" id="UP001243330">
    <property type="component" value="Unassembled WGS sequence"/>
</dbReference>
<reference evidence="2" key="1">
    <citation type="submission" date="2023-01" db="EMBL/GenBank/DDBJ databases">
        <title>Colletotrichum chrysophilum M932 genome sequence.</title>
        <authorList>
            <person name="Baroncelli R."/>
        </authorList>
    </citation>
    <scope>NUCLEOTIDE SEQUENCE</scope>
    <source>
        <strain evidence="2">M932</strain>
    </source>
</reference>